<dbReference type="PROSITE" id="PS50011">
    <property type="entry name" value="PROTEIN_KINASE_DOM"/>
    <property type="match status" value="1"/>
</dbReference>
<dbReference type="GO" id="GO:0005524">
    <property type="term" value="F:ATP binding"/>
    <property type="evidence" value="ECO:0007669"/>
    <property type="project" value="InterPro"/>
</dbReference>
<dbReference type="PANTHER" id="PTHR44167:SF18">
    <property type="entry name" value="PROTEIN KINASE DOMAIN-CONTAINING PROTEIN"/>
    <property type="match status" value="1"/>
</dbReference>
<dbReference type="Pfam" id="PF00069">
    <property type="entry name" value="Pkinase"/>
    <property type="match status" value="1"/>
</dbReference>
<evidence type="ECO:0000256" key="2">
    <source>
        <dbReference type="SAM" id="MobiDB-lite"/>
    </source>
</evidence>
<dbReference type="EMBL" id="CAJNJA010012697">
    <property type="protein sequence ID" value="CAE7302917.1"/>
    <property type="molecule type" value="Genomic_DNA"/>
</dbReference>
<dbReference type="GO" id="GO:0005509">
    <property type="term" value="F:calcium ion binding"/>
    <property type="evidence" value="ECO:0007669"/>
    <property type="project" value="InterPro"/>
</dbReference>
<organism evidence="5 6">
    <name type="scientific">Symbiodinium necroappetens</name>
    <dbReference type="NCBI Taxonomy" id="1628268"/>
    <lineage>
        <taxon>Eukaryota</taxon>
        <taxon>Sar</taxon>
        <taxon>Alveolata</taxon>
        <taxon>Dinophyceae</taxon>
        <taxon>Suessiales</taxon>
        <taxon>Symbiodiniaceae</taxon>
        <taxon>Symbiodinium</taxon>
    </lineage>
</organism>
<keyword evidence="6" id="KW-1185">Reference proteome</keyword>
<dbReference type="PANTHER" id="PTHR44167">
    <property type="entry name" value="OVARIAN-SPECIFIC SERINE/THREONINE-PROTEIN KINASE LOK-RELATED"/>
    <property type="match status" value="1"/>
</dbReference>
<feature type="domain" description="EF-hand" evidence="4">
    <location>
        <begin position="573"/>
        <end position="608"/>
    </location>
</feature>
<proteinExistence type="inferred from homology"/>
<dbReference type="GO" id="GO:0044773">
    <property type="term" value="P:mitotic DNA damage checkpoint signaling"/>
    <property type="evidence" value="ECO:0007669"/>
    <property type="project" value="TreeGrafter"/>
</dbReference>
<dbReference type="GO" id="GO:0005634">
    <property type="term" value="C:nucleus"/>
    <property type="evidence" value="ECO:0007669"/>
    <property type="project" value="TreeGrafter"/>
</dbReference>
<sequence length="630" mass="71007">MLSCGYETSDEEKAGSDSDGSPQEDTEDSEELSAWEKELAVKALDKRLRKLSYLRTNHAIHKYFRQYARAETSDGSKAVTPAQVVQMAPEVARYLEVPDAAFSQVYQICQRFDFDGGGALNKKQCTAMFRTILRQKRKEWGGTKLAGDVPYRGLREAGYTVDRDGSLAAAAQLNNFYPASFEVNAWYCVKFYSKEDGDQDELETIMTEYALMTELSHPNIAKTYEVFQDSKFFYLVNEPYFGGDLTKVAKRAHDQSVWMGENWFRGIFRQCLEGLQFLHSQAVMHCDIKEENIMVVASDLEYPRIVLIDFGLAIAFSSAPDGCAGTPGYIPPETWTTSWWYPRGDIFSLGITIFQMMIGQVPNDDVLGILQTEGEREEDKAAGLALQLPWKRFPSSMRELEELVAGMVHRDMTCRPSATAALNHAWFTTSDSDEGLPAETISALVGSSAAECLREQVVYELAFKNNLKELRCLYTELQEMDGNNRGKVPKEVALPLFARHNVRAGSAHAYAEHTADANGEVEYLSVAKEILKIKERYTVQFLQDLFQELDTDSQGRLSTVQVRQLLSSSAVECDGDDMEEIFDEVPFDGEGFVSFRTFRDTMLADGRIARRSRVEQYICAPECPMLCTTM</sequence>
<dbReference type="GO" id="GO:0005737">
    <property type="term" value="C:cytoplasm"/>
    <property type="evidence" value="ECO:0007669"/>
    <property type="project" value="TreeGrafter"/>
</dbReference>
<dbReference type="Proteomes" id="UP000601435">
    <property type="component" value="Unassembled WGS sequence"/>
</dbReference>
<dbReference type="InterPro" id="IPR002048">
    <property type="entry name" value="EF_hand_dom"/>
</dbReference>
<gene>
    <name evidence="5" type="primary">CPK1</name>
    <name evidence="5" type="ORF">SNEC2469_LOCUS7491</name>
</gene>
<reference evidence="5" key="1">
    <citation type="submission" date="2021-02" db="EMBL/GenBank/DDBJ databases">
        <authorList>
            <person name="Dougan E. K."/>
            <person name="Rhodes N."/>
            <person name="Thang M."/>
            <person name="Chan C."/>
        </authorList>
    </citation>
    <scope>NUCLEOTIDE SEQUENCE</scope>
</reference>
<evidence type="ECO:0000259" key="4">
    <source>
        <dbReference type="PROSITE" id="PS50222"/>
    </source>
</evidence>
<evidence type="ECO:0000313" key="6">
    <source>
        <dbReference type="Proteomes" id="UP000601435"/>
    </source>
</evidence>
<dbReference type="Gene3D" id="1.10.238.10">
    <property type="entry name" value="EF-hand"/>
    <property type="match status" value="1"/>
</dbReference>
<protein>
    <submittedName>
        <fullName evidence="5">CPK1 protein</fullName>
    </submittedName>
</protein>
<dbReference type="PROSITE" id="PS50222">
    <property type="entry name" value="EF_HAND_2"/>
    <property type="match status" value="2"/>
</dbReference>
<dbReference type="Gene3D" id="1.10.510.10">
    <property type="entry name" value="Transferase(Phosphotransferase) domain 1"/>
    <property type="match status" value="1"/>
</dbReference>
<evidence type="ECO:0000256" key="1">
    <source>
        <dbReference type="ARBA" id="ARBA00024334"/>
    </source>
</evidence>
<feature type="region of interest" description="Disordered" evidence="2">
    <location>
        <begin position="1"/>
        <end position="32"/>
    </location>
</feature>
<dbReference type="InterPro" id="IPR008271">
    <property type="entry name" value="Ser/Thr_kinase_AS"/>
</dbReference>
<dbReference type="OrthoDB" id="615426at2759"/>
<dbReference type="InterPro" id="IPR011009">
    <property type="entry name" value="Kinase-like_dom_sf"/>
</dbReference>
<comment type="similarity">
    <text evidence="1">Belongs to the protein kinase superfamily. Ser/Thr protein kinase family. CDPK subfamily.</text>
</comment>
<comment type="caution">
    <text evidence="5">The sequence shown here is derived from an EMBL/GenBank/DDBJ whole genome shotgun (WGS) entry which is preliminary data.</text>
</comment>
<feature type="domain" description="EF-hand" evidence="4">
    <location>
        <begin position="537"/>
        <end position="572"/>
    </location>
</feature>
<accession>A0A812N9X5</accession>
<dbReference type="Gene3D" id="3.30.200.20">
    <property type="entry name" value="Phosphorylase Kinase, domain 1"/>
    <property type="match status" value="1"/>
</dbReference>
<dbReference type="GO" id="GO:0004674">
    <property type="term" value="F:protein serine/threonine kinase activity"/>
    <property type="evidence" value="ECO:0007669"/>
    <property type="project" value="TreeGrafter"/>
</dbReference>
<name>A0A812N9X5_9DINO</name>
<evidence type="ECO:0000313" key="5">
    <source>
        <dbReference type="EMBL" id="CAE7302917.1"/>
    </source>
</evidence>
<dbReference type="InterPro" id="IPR000719">
    <property type="entry name" value="Prot_kinase_dom"/>
</dbReference>
<evidence type="ECO:0000259" key="3">
    <source>
        <dbReference type="PROSITE" id="PS50011"/>
    </source>
</evidence>
<feature type="domain" description="Protein kinase" evidence="3">
    <location>
        <begin position="129"/>
        <end position="427"/>
    </location>
</feature>
<dbReference type="InterPro" id="IPR011992">
    <property type="entry name" value="EF-hand-dom_pair"/>
</dbReference>
<dbReference type="PROSITE" id="PS00108">
    <property type="entry name" value="PROTEIN_KINASE_ST"/>
    <property type="match status" value="1"/>
</dbReference>
<dbReference type="AlphaFoldDB" id="A0A812N9X5"/>
<dbReference type="SUPFAM" id="SSF47473">
    <property type="entry name" value="EF-hand"/>
    <property type="match status" value="1"/>
</dbReference>
<dbReference type="SMART" id="SM00220">
    <property type="entry name" value="S_TKc"/>
    <property type="match status" value="1"/>
</dbReference>
<feature type="compositionally biased region" description="Acidic residues" evidence="2">
    <location>
        <begin position="22"/>
        <end position="32"/>
    </location>
</feature>
<dbReference type="SUPFAM" id="SSF56112">
    <property type="entry name" value="Protein kinase-like (PK-like)"/>
    <property type="match status" value="1"/>
</dbReference>